<dbReference type="InterPro" id="IPR050678">
    <property type="entry name" value="DNA_Partitioning_ATPase"/>
</dbReference>
<organism evidence="2 4">
    <name type="scientific">Trichococcus ilyis</name>
    <dbReference type="NCBI Taxonomy" id="640938"/>
    <lineage>
        <taxon>Bacteria</taxon>
        <taxon>Bacillati</taxon>
        <taxon>Bacillota</taxon>
        <taxon>Bacilli</taxon>
        <taxon>Lactobacillales</taxon>
        <taxon>Carnobacteriaceae</taxon>
        <taxon>Trichococcus</taxon>
    </lineage>
</organism>
<reference evidence="2 4" key="1">
    <citation type="submission" date="2016-02" db="EMBL/GenBank/DDBJ databases">
        <authorList>
            <person name="Wen L."/>
            <person name="He K."/>
            <person name="Yang H."/>
        </authorList>
    </citation>
    <scope>NUCLEOTIDE SEQUENCE [LARGE SCALE GENOMIC DNA]</scope>
    <source>
        <strain evidence="2">Trichococcus_R210</strain>
    </source>
</reference>
<dbReference type="Proteomes" id="UP000199280">
    <property type="component" value="Unassembled WGS sequence"/>
</dbReference>
<dbReference type="CDD" id="cd02042">
    <property type="entry name" value="ParAB_family"/>
    <property type="match status" value="1"/>
</dbReference>
<sequence length="275" mass="31246">MSKVITFGNFKGGTGKTTNSAMIAYTLSNLGYKTLLVDLDPQANATALCLRTKQRITNNIVTFDKTLMSAVAEGDLSDIIIDIKENLFLLPSFADFTSYPLFLEKKFPNNQFGRVTYFNTLLSEIKEEYDFVLVDVPPTLSSYTDSALFASDYTIIVLQTQERSLVGAEAYVVYLQELIDNYHADFDILGVLPVLLKNNSKVDESTLEVAHNKFGSENIFKTLVKNMERLKRYDIIGIVDSRLDSKADMHDRRVAELYEKVTREMLERLQQKELK</sequence>
<dbReference type="SUPFAM" id="SSF52540">
    <property type="entry name" value="P-loop containing nucleoside triphosphate hydrolases"/>
    <property type="match status" value="1"/>
</dbReference>
<dbReference type="EMBL" id="FNYT01000029">
    <property type="protein sequence ID" value="SEJ82121.1"/>
    <property type="molecule type" value="Genomic_DNA"/>
</dbReference>
<evidence type="ECO:0000313" key="4">
    <source>
        <dbReference type="Proteomes" id="UP000076878"/>
    </source>
</evidence>
<name>A0A143Z4Z3_9LACT</name>
<feature type="domain" description="AAA" evidence="1">
    <location>
        <begin position="2"/>
        <end position="187"/>
    </location>
</feature>
<dbReference type="Gene3D" id="3.40.50.300">
    <property type="entry name" value="P-loop containing nucleotide triphosphate hydrolases"/>
    <property type="match status" value="1"/>
</dbReference>
<dbReference type="OrthoDB" id="9815116at2"/>
<dbReference type="AlphaFoldDB" id="A0A143Z4Z3"/>
<reference evidence="3 5" key="2">
    <citation type="submission" date="2016-10" db="EMBL/GenBank/DDBJ databases">
        <authorList>
            <person name="Varghese N."/>
            <person name="Submissions S."/>
        </authorList>
    </citation>
    <scope>NUCLEOTIDE SEQUENCE [LARGE SCALE GENOMIC DNA]</scope>
    <source>
        <strain evidence="3 5">DSM 22150</strain>
    </source>
</reference>
<evidence type="ECO:0000259" key="1">
    <source>
        <dbReference type="Pfam" id="PF13614"/>
    </source>
</evidence>
<proteinExistence type="predicted"/>
<dbReference type="EMBL" id="FJNB01000023">
    <property type="protein sequence ID" value="CZR07930.1"/>
    <property type="molecule type" value="Genomic_DNA"/>
</dbReference>
<dbReference type="RefSeq" id="WP_068624280.1">
    <property type="nucleotide sequence ID" value="NZ_FJNB01000023.1"/>
</dbReference>
<dbReference type="PANTHER" id="PTHR13696">
    <property type="entry name" value="P-LOOP CONTAINING NUCLEOSIDE TRIPHOSPHATE HYDROLASE"/>
    <property type="match status" value="1"/>
</dbReference>
<evidence type="ECO:0000313" key="3">
    <source>
        <dbReference type="EMBL" id="SEJ82121.1"/>
    </source>
</evidence>
<dbReference type="STRING" id="640938.TR210_2506"/>
<accession>A0A143Z4Z3</accession>
<dbReference type="PANTHER" id="PTHR13696:SF99">
    <property type="entry name" value="COBYRINIC ACID AC-DIAMIDE SYNTHASE"/>
    <property type="match status" value="1"/>
</dbReference>
<keyword evidence="5" id="KW-1185">Reference proteome</keyword>
<gene>
    <name evidence="3" type="ORF">SAMN05216375_1299</name>
    <name evidence="2" type="ORF">TR210_2506</name>
</gene>
<evidence type="ECO:0000313" key="2">
    <source>
        <dbReference type="EMBL" id="CZR07930.1"/>
    </source>
</evidence>
<dbReference type="Pfam" id="PF13614">
    <property type="entry name" value="AAA_31"/>
    <property type="match status" value="1"/>
</dbReference>
<dbReference type="InterPro" id="IPR027417">
    <property type="entry name" value="P-loop_NTPase"/>
</dbReference>
<protein>
    <submittedName>
        <fullName evidence="3">Cellulose biosynthesis protein BcsQ</fullName>
    </submittedName>
</protein>
<evidence type="ECO:0000313" key="5">
    <source>
        <dbReference type="Proteomes" id="UP000199280"/>
    </source>
</evidence>
<dbReference type="Proteomes" id="UP000076878">
    <property type="component" value="Unassembled WGS sequence"/>
</dbReference>
<dbReference type="InterPro" id="IPR025669">
    <property type="entry name" value="AAA_dom"/>
</dbReference>